<comment type="caution">
    <text evidence="1">The sequence shown here is derived from an EMBL/GenBank/DDBJ whole genome shotgun (WGS) entry which is preliminary data.</text>
</comment>
<name>A0A225W4P1_9STRA</name>
<sequence length="154" mass="18186">MAGTKGIGIYWDIPNDLITVPQWKINKMRGVLNDTARRKLGTTKQLDSLVGVLRHVISFISVTKPFTQRLVAIQTRYRRRHKARVPMTDTLQKDMQWWQELVFQNEFGFPWDCQRKVHIDDVSLMQAQQHGLTFSNLVLNERLHTTLLTLRWMR</sequence>
<dbReference type="EMBL" id="NBNE01001973">
    <property type="protein sequence ID" value="OWZ11997.1"/>
    <property type="molecule type" value="Genomic_DNA"/>
</dbReference>
<reference evidence="2" key="1">
    <citation type="submission" date="2017-03" db="EMBL/GenBank/DDBJ databases">
        <title>Phytopthora megakarya and P. palmivora, two closely related causual agents of cacao black pod achieved similar genome size and gene model numbers by different mechanisms.</title>
        <authorList>
            <person name="Ali S."/>
            <person name="Shao J."/>
            <person name="Larry D.J."/>
            <person name="Kronmiller B."/>
            <person name="Shen D."/>
            <person name="Strem M.D."/>
            <person name="Melnick R.L."/>
            <person name="Guiltinan M.J."/>
            <person name="Tyler B.M."/>
            <person name="Meinhardt L.W."/>
            <person name="Bailey B.A."/>
        </authorList>
    </citation>
    <scope>NUCLEOTIDE SEQUENCE [LARGE SCALE GENOMIC DNA]</scope>
    <source>
        <strain evidence="2">zdho120</strain>
    </source>
</reference>
<dbReference type="Proteomes" id="UP000198211">
    <property type="component" value="Unassembled WGS sequence"/>
</dbReference>
<keyword evidence="2" id="KW-1185">Reference proteome</keyword>
<evidence type="ECO:0000313" key="2">
    <source>
        <dbReference type="Proteomes" id="UP000198211"/>
    </source>
</evidence>
<dbReference type="AlphaFoldDB" id="A0A225W4P1"/>
<organism evidence="1 2">
    <name type="scientific">Phytophthora megakarya</name>
    <dbReference type="NCBI Taxonomy" id="4795"/>
    <lineage>
        <taxon>Eukaryota</taxon>
        <taxon>Sar</taxon>
        <taxon>Stramenopiles</taxon>
        <taxon>Oomycota</taxon>
        <taxon>Peronosporomycetes</taxon>
        <taxon>Peronosporales</taxon>
        <taxon>Peronosporaceae</taxon>
        <taxon>Phytophthora</taxon>
    </lineage>
</organism>
<proteinExistence type="predicted"/>
<accession>A0A225W4P1</accession>
<dbReference type="OrthoDB" id="120624at2759"/>
<evidence type="ECO:0000313" key="1">
    <source>
        <dbReference type="EMBL" id="OWZ11997.1"/>
    </source>
</evidence>
<gene>
    <name evidence="1" type="ORF">PHMEG_00014909</name>
</gene>
<protein>
    <submittedName>
        <fullName evidence="1">Uncharacterized protein</fullName>
    </submittedName>
</protein>